<keyword evidence="3" id="KW-1185">Reference proteome</keyword>
<dbReference type="EMBL" id="NHYE01000997">
    <property type="protein sequence ID" value="PPR00622.1"/>
    <property type="molecule type" value="Genomic_DNA"/>
</dbReference>
<proteinExistence type="predicted"/>
<reference evidence="2 3" key="1">
    <citation type="journal article" date="2018" name="Evol. Lett.">
        <title>Horizontal gene cluster transfer increased hallucinogenic mushroom diversity.</title>
        <authorList>
            <person name="Reynolds H.T."/>
            <person name="Vijayakumar V."/>
            <person name="Gluck-Thaler E."/>
            <person name="Korotkin H.B."/>
            <person name="Matheny P.B."/>
            <person name="Slot J.C."/>
        </authorList>
    </citation>
    <scope>NUCLEOTIDE SEQUENCE [LARGE SCALE GENOMIC DNA]</scope>
    <source>
        <strain evidence="2 3">SRW20</strain>
    </source>
</reference>
<dbReference type="AlphaFoldDB" id="A0A409YC93"/>
<sequence>MTPPTNIVSYYMTLSANMSVASQRRMSSTVTRSDLVTDSPSPLSSPDHDVRARKRHERRSRSRALAKSTSAKEQRKLLHHPYGRVERSPSTKFPETPSTKFPETPSSRNLERLIFTDTELEDMVKSKRRLIYVNSLEKYIDYLHSQLASTGEWDFPHSRLQKYKGMHYATCRAMVAAVEIECSTRRKKISQMRKTLKGLEEAITNQLSSNNLLEAAP</sequence>
<feature type="compositionally biased region" description="Low complexity" evidence="1">
    <location>
        <begin position="33"/>
        <end position="45"/>
    </location>
</feature>
<evidence type="ECO:0000313" key="2">
    <source>
        <dbReference type="EMBL" id="PPR00622.1"/>
    </source>
</evidence>
<feature type="region of interest" description="Disordered" evidence="1">
    <location>
        <begin position="29"/>
        <end position="105"/>
    </location>
</feature>
<dbReference type="InParanoid" id="A0A409YC93"/>
<feature type="compositionally biased region" description="Polar residues" evidence="1">
    <location>
        <begin position="90"/>
        <end position="105"/>
    </location>
</feature>
<comment type="caution">
    <text evidence="2">The sequence shown here is derived from an EMBL/GenBank/DDBJ whole genome shotgun (WGS) entry which is preliminary data.</text>
</comment>
<accession>A0A409YC93</accession>
<evidence type="ECO:0000256" key="1">
    <source>
        <dbReference type="SAM" id="MobiDB-lite"/>
    </source>
</evidence>
<name>A0A409YC93_9AGAR</name>
<dbReference type="Proteomes" id="UP000284706">
    <property type="component" value="Unassembled WGS sequence"/>
</dbReference>
<evidence type="ECO:0000313" key="3">
    <source>
        <dbReference type="Proteomes" id="UP000284706"/>
    </source>
</evidence>
<feature type="compositionally biased region" description="Basic residues" evidence="1">
    <location>
        <begin position="51"/>
        <end position="64"/>
    </location>
</feature>
<protein>
    <submittedName>
        <fullName evidence="2">Uncharacterized protein</fullName>
    </submittedName>
</protein>
<gene>
    <name evidence="2" type="ORF">CVT26_012206</name>
</gene>
<organism evidence="2 3">
    <name type="scientific">Gymnopilus dilepis</name>
    <dbReference type="NCBI Taxonomy" id="231916"/>
    <lineage>
        <taxon>Eukaryota</taxon>
        <taxon>Fungi</taxon>
        <taxon>Dikarya</taxon>
        <taxon>Basidiomycota</taxon>
        <taxon>Agaricomycotina</taxon>
        <taxon>Agaricomycetes</taxon>
        <taxon>Agaricomycetidae</taxon>
        <taxon>Agaricales</taxon>
        <taxon>Agaricineae</taxon>
        <taxon>Hymenogastraceae</taxon>
        <taxon>Gymnopilus</taxon>
    </lineage>
</organism>